<reference evidence="7 8" key="1">
    <citation type="submission" date="2024-03" db="EMBL/GenBank/DDBJ databases">
        <authorList>
            <person name="Martinez-Hernandez J."/>
        </authorList>
    </citation>
    <scope>NUCLEOTIDE SEQUENCE [LARGE SCALE GENOMIC DNA]</scope>
</reference>
<evidence type="ECO:0000313" key="8">
    <source>
        <dbReference type="Proteomes" id="UP001497480"/>
    </source>
</evidence>
<keyword evidence="3" id="KW-0812">Transmembrane</keyword>
<dbReference type="InterPro" id="IPR007749">
    <property type="entry name" value="DUF677"/>
</dbReference>
<evidence type="ECO:0000256" key="6">
    <source>
        <dbReference type="SAM" id="MobiDB-lite"/>
    </source>
</evidence>
<keyword evidence="5" id="KW-0472">Membrane</keyword>
<feature type="compositionally biased region" description="Basic residues" evidence="6">
    <location>
        <begin position="1"/>
        <end position="10"/>
    </location>
</feature>
<dbReference type="GO" id="GO:0016020">
    <property type="term" value="C:membrane"/>
    <property type="evidence" value="ECO:0007669"/>
    <property type="project" value="UniProtKB-SubCell"/>
</dbReference>
<name>A0AAV1X0M8_LUPLU</name>
<evidence type="ECO:0000256" key="4">
    <source>
        <dbReference type="ARBA" id="ARBA00022989"/>
    </source>
</evidence>
<evidence type="ECO:0000256" key="2">
    <source>
        <dbReference type="ARBA" id="ARBA00009074"/>
    </source>
</evidence>
<proteinExistence type="inferred from homology"/>
<feature type="compositionally biased region" description="Acidic residues" evidence="6">
    <location>
        <begin position="16"/>
        <end position="29"/>
    </location>
</feature>
<keyword evidence="4" id="KW-1133">Transmembrane helix</keyword>
<keyword evidence="8" id="KW-1185">Reference proteome</keyword>
<gene>
    <name evidence="7" type="ORF">LLUT_LOCUS15911</name>
</gene>
<accession>A0AAV1X0M8</accession>
<evidence type="ECO:0000256" key="5">
    <source>
        <dbReference type="ARBA" id="ARBA00023136"/>
    </source>
</evidence>
<comment type="similarity">
    <text evidence="2">Belongs to the UPF0496 family.</text>
</comment>
<protein>
    <submittedName>
        <fullName evidence="7">Uncharacterized protein</fullName>
    </submittedName>
</protein>
<dbReference type="AlphaFoldDB" id="A0AAV1X0M8"/>
<comment type="subcellular location">
    <subcellularLocation>
        <location evidence="1">Membrane</location>
    </subcellularLocation>
</comment>
<evidence type="ECO:0000256" key="3">
    <source>
        <dbReference type="ARBA" id="ARBA00022692"/>
    </source>
</evidence>
<evidence type="ECO:0000256" key="1">
    <source>
        <dbReference type="ARBA" id="ARBA00004370"/>
    </source>
</evidence>
<organism evidence="7 8">
    <name type="scientific">Lupinus luteus</name>
    <name type="common">European yellow lupine</name>
    <dbReference type="NCBI Taxonomy" id="3873"/>
    <lineage>
        <taxon>Eukaryota</taxon>
        <taxon>Viridiplantae</taxon>
        <taxon>Streptophyta</taxon>
        <taxon>Embryophyta</taxon>
        <taxon>Tracheophyta</taxon>
        <taxon>Spermatophyta</taxon>
        <taxon>Magnoliopsida</taxon>
        <taxon>eudicotyledons</taxon>
        <taxon>Gunneridae</taxon>
        <taxon>Pentapetalae</taxon>
        <taxon>rosids</taxon>
        <taxon>fabids</taxon>
        <taxon>Fabales</taxon>
        <taxon>Fabaceae</taxon>
        <taxon>Papilionoideae</taxon>
        <taxon>50 kb inversion clade</taxon>
        <taxon>genistoids sensu lato</taxon>
        <taxon>core genistoids</taxon>
        <taxon>Genisteae</taxon>
        <taxon>Lupinus</taxon>
    </lineage>
</organism>
<feature type="region of interest" description="Disordered" evidence="6">
    <location>
        <begin position="1"/>
        <end position="32"/>
    </location>
</feature>
<dbReference type="Proteomes" id="UP001497480">
    <property type="component" value="Unassembled WGS sequence"/>
</dbReference>
<comment type="caution">
    <text evidence="7">The sequence shown here is derived from an EMBL/GenBank/DDBJ whole genome shotgun (WGS) entry which is preliminary data.</text>
</comment>
<dbReference type="EMBL" id="CAXHTB010000011">
    <property type="protein sequence ID" value="CAL0314851.1"/>
    <property type="molecule type" value="Genomic_DNA"/>
</dbReference>
<evidence type="ECO:0000313" key="7">
    <source>
        <dbReference type="EMBL" id="CAL0314851.1"/>
    </source>
</evidence>
<dbReference type="Pfam" id="PF05055">
    <property type="entry name" value="DUF677"/>
    <property type="match status" value="1"/>
</dbReference>
<sequence>MKIGGLRKHNVSFEENTVDGEEEDGEDEAMVTARPRKWRSEDIFVAGSETSATIINWAMAEMIYTLFNNYEDALKGPKEITISIQVGTHVGIKELDDIRVLVDRLKTEIQSLL</sequence>